<sequence length="68" mass="7849">MYAVRVMNFLETLNQYLVIELSQASPRESQSDENSGQGLDSIHTCNKILMKMKRENKNSSLKIIIFKN</sequence>
<reference evidence="2" key="1">
    <citation type="journal article" date="2017" name="Nature">
        <title>The sunflower genome provides insights into oil metabolism, flowering and Asterid evolution.</title>
        <authorList>
            <person name="Badouin H."/>
            <person name="Gouzy J."/>
            <person name="Grassa C.J."/>
            <person name="Murat F."/>
            <person name="Staton S.E."/>
            <person name="Cottret L."/>
            <person name="Lelandais-Briere C."/>
            <person name="Owens G.L."/>
            <person name="Carrere S."/>
            <person name="Mayjonade B."/>
            <person name="Legrand L."/>
            <person name="Gill N."/>
            <person name="Kane N.C."/>
            <person name="Bowers J.E."/>
            <person name="Hubner S."/>
            <person name="Bellec A."/>
            <person name="Berard A."/>
            <person name="Berges H."/>
            <person name="Blanchet N."/>
            <person name="Boniface M.C."/>
            <person name="Brunel D."/>
            <person name="Catrice O."/>
            <person name="Chaidir N."/>
            <person name="Claudel C."/>
            <person name="Donnadieu C."/>
            <person name="Faraut T."/>
            <person name="Fievet G."/>
            <person name="Helmstetter N."/>
            <person name="King M."/>
            <person name="Knapp S.J."/>
            <person name="Lai Z."/>
            <person name="Le Paslier M.C."/>
            <person name="Lippi Y."/>
            <person name="Lorenzon L."/>
            <person name="Mandel J.R."/>
            <person name="Marage G."/>
            <person name="Marchand G."/>
            <person name="Marquand E."/>
            <person name="Bret-Mestries E."/>
            <person name="Morien E."/>
            <person name="Nambeesan S."/>
            <person name="Nguyen T."/>
            <person name="Pegot-Espagnet P."/>
            <person name="Pouilly N."/>
            <person name="Raftis F."/>
            <person name="Sallet E."/>
            <person name="Schiex T."/>
            <person name="Thomas J."/>
            <person name="Vandecasteele C."/>
            <person name="Vares D."/>
            <person name="Vear F."/>
            <person name="Vautrin S."/>
            <person name="Crespi M."/>
            <person name="Mangin B."/>
            <person name="Burke J.M."/>
            <person name="Salse J."/>
            <person name="Munos S."/>
            <person name="Vincourt P."/>
            <person name="Rieseberg L.H."/>
            <person name="Langlade N.B."/>
        </authorList>
    </citation>
    <scope>NUCLEOTIDE SEQUENCE [LARGE SCALE GENOMIC DNA]</scope>
    <source>
        <strain evidence="2">cv. SF193</strain>
    </source>
</reference>
<name>A0A251V4W0_HELAN</name>
<dbReference type="InParanoid" id="A0A251V4W0"/>
<keyword evidence="2" id="KW-1185">Reference proteome</keyword>
<evidence type="ECO:0000313" key="1">
    <source>
        <dbReference type="EMBL" id="OTG30635.1"/>
    </source>
</evidence>
<dbReference type="Proteomes" id="UP000215914">
    <property type="component" value="Chromosome 3"/>
</dbReference>
<proteinExistence type="predicted"/>
<accession>A0A251V4W0</accession>
<dbReference type="AlphaFoldDB" id="A0A251V4W0"/>
<evidence type="ECO:0000313" key="2">
    <source>
        <dbReference type="Proteomes" id="UP000215914"/>
    </source>
</evidence>
<organism evidence="1 2">
    <name type="scientific">Helianthus annuus</name>
    <name type="common">Common sunflower</name>
    <dbReference type="NCBI Taxonomy" id="4232"/>
    <lineage>
        <taxon>Eukaryota</taxon>
        <taxon>Viridiplantae</taxon>
        <taxon>Streptophyta</taxon>
        <taxon>Embryophyta</taxon>
        <taxon>Tracheophyta</taxon>
        <taxon>Spermatophyta</taxon>
        <taxon>Magnoliopsida</taxon>
        <taxon>eudicotyledons</taxon>
        <taxon>Gunneridae</taxon>
        <taxon>Pentapetalae</taxon>
        <taxon>asterids</taxon>
        <taxon>campanulids</taxon>
        <taxon>Asterales</taxon>
        <taxon>Asteraceae</taxon>
        <taxon>Asteroideae</taxon>
        <taxon>Heliantheae alliance</taxon>
        <taxon>Heliantheae</taxon>
        <taxon>Helianthus</taxon>
    </lineage>
</organism>
<protein>
    <submittedName>
        <fullName evidence="1">Uncharacterized protein</fullName>
    </submittedName>
</protein>
<dbReference type="EMBL" id="CM007892">
    <property type="protein sequence ID" value="OTG30635.1"/>
    <property type="molecule type" value="Genomic_DNA"/>
</dbReference>
<gene>
    <name evidence="1" type="ORF">HannXRQ_Chr03g0066671</name>
</gene>